<proteinExistence type="predicted"/>
<dbReference type="PANTHER" id="PTHR47926">
    <property type="entry name" value="PENTATRICOPEPTIDE REPEAT-CONTAINING PROTEIN"/>
    <property type="match status" value="1"/>
</dbReference>
<reference evidence="1" key="1">
    <citation type="journal article" date="2018" name="DNA Res.">
        <title>Multiple hybrid de novo genome assembly of finger millet, an orphan allotetraploid crop.</title>
        <authorList>
            <person name="Hatakeyama M."/>
            <person name="Aluri S."/>
            <person name="Balachadran M.T."/>
            <person name="Sivarajan S.R."/>
            <person name="Patrignani A."/>
            <person name="Gruter S."/>
            <person name="Poveda L."/>
            <person name="Shimizu-Inatsugi R."/>
            <person name="Baeten J."/>
            <person name="Francoijs K.J."/>
            <person name="Nataraja K.N."/>
            <person name="Reddy Y.A.N."/>
            <person name="Phadnis S."/>
            <person name="Ravikumar R.L."/>
            <person name="Schlapbach R."/>
            <person name="Sreeman S.M."/>
            <person name="Shimizu K.K."/>
        </authorList>
    </citation>
    <scope>NUCLEOTIDE SEQUENCE</scope>
</reference>
<comment type="caution">
    <text evidence="1">The sequence shown here is derived from an EMBL/GenBank/DDBJ whole genome shotgun (WGS) entry which is preliminary data.</text>
</comment>
<name>A0AAV5G0F0_ELECO</name>
<reference evidence="1" key="2">
    <citation type="submission" date="2021-12" db="EMBL/GenBank/DDBJ databases">
        <title>Resequencing data analysis of finger millet.</title>
        <authorList>
            <person name="Hatakeyama M."/>
            <person name="Aluri S."/>
            <person name="Balachadran M.T."/>
            <person name="Sivarajan S.R."/>
            <person name="Poveda L."/>
            <person name="Shimizu-Inatsugi R."/>
            <person name="Schlapbach R."/>
            <person name="Sreeman S.M."/>
            <person name="Shimizu K.K."/>
        </authorList>
    </citation>
    <scope>NUCLEOTIDE SEQUENCE</scope>
</reference>
<dbReference type="GO" id="GO:0009451">
    <property type="term" value="P:RNA modification"/>
    <property type="evidence" value="ECO:0007669"/>
    <property type="project" value="InterPro"/>
</dbReference>
<protein>
    <recommendedName>
        <fullName evidence="3">Pentatricopeptide repeat-containing protein</fullName>
    </recommendedName>
</protein>
<evidence type="ECO:0000313" key="2">
    <source>
        <dbReference type="Proteomes" id="UP001054889"/>
    </source>
</evidence>
<accession>A0AAV5G0F0</accession>
<organism evidence="1 2">
    <name type="scientific">Eleusine coracana subsp. coracana</name>
    <dbReference type="NCBI Taxonomy" id="191504"/>
    <lineage>
        <taxon>Eukaryota</taxon>
        <taxon>Viridiplantae</taxon>
        <taxon>Streptophyta</taxon>
        <taxon>Embryophyta</taxon>
        <taxon>Tracheophyta</taxon>
        <taxon>Spermatophyta</taxon>
        <taxon>Magnoliopsida</taxon>
        <taxon>Liliopsida</taxon>
        <taxon>Poales</taxon>
        <taxon>Poaceae</taxon>
        <taxon>PACMAD clade</taxon>
        <taxon>Chloridoideae</taxon>
        <taxon>Cynodonteae</taxon>
        <taxon>Eleusininae</taxon>
        <taxon>Eleusine</taxon>
    </lineage>
</organism>
<dbReference type="EMBL" id="BQKI01000154">
    <property type="protein sequence ID" value="GJN40596.1"/>
    <property type="molecule type" value="Genomic_DNA"/>
</dbReference>
<evidence type="ECO:0000313" key="1">
    <source>
        <dbReference type="EMBL" id="GJN40596.1"/>
    </source>
</evidence>
<dbReference type="InterPro" id="IPR046848">
    <property type="entry name" value="E_motif"/>
</dbReference>
<dbReference type="InterPro" id="IPR046960">
    <property type="entry name" value="PPR_At4g14850-like_plant"/>
</dbReference>
<dbReference type="Proteomes" id="UP001054889">
    <property type="component" value="Unassembled WGS sequence"/>
</dbReference>
<dbReference type="AlphaFoldDB" id="A0AAV5G0F0"/>
<dbReference type="GO" id="GO:0003723">
    <property type="term" value="F:RNA binding"/>
    <property type="evidence" value="ECO:0007669"/>
    <property type="project" value="InterPro"/>
</dbReference>
<evidence type="ECO:0008006" key="3">
    <source>
        <dbReference type="Google" id="ProtNLM"/>
    </source>
</evidence>
<gene>
    <name evidence="1" type="primary">gb29834</name>
    <name evidence="1" type="ORF">PR202_gb29834</name>
</gene>
<keyword evidence="2" id="KW-1185">Reference proteome</keyword>
<dbReference type="InterPro" id="IPR011990">
    <property type="entry name" value="TPR-like_helical_dom_sf"/>
</dbReference>
<dbReference type="Gene3D" id="1.25.40.10">
    <property type="entry name" value="Tetratricopeptide repeat domain"/>
    <property type="match status" value="1"/>
</dbReference>
<dbReference type="Pfam" id="PF20431">
    <property type="entry name" value="E_motif"/>
    <property type="match status" value="1"/>
</dbReference>
<sequence>MPWYLANGFALDRPDHEACNMASEAGPRGVEKRQVHYARVVDLLGRAGQLSRALRVIEAMPFEPGRDVWGALLGACRLHDHLELAEIAAQQLLVVDPGNAGWYAALARIYNDAGRGDDASKVRRLMRDRGMNKPLGSSIVDGFMDA</sequence>